<evidence type="ECO:0000313" key="1">
    <source>
        <dbReference type="EMBL" id="OCB86212.1"/>
    </source>
</evidence>
<sequence>MTIKHTAQPQPLPPTYNRYYEIERRYPQHDASLPFPEGRTGRFLYVSNQHFGLGWNNVFQALILNTHMAYLSNRAWVFEPYTWDPHPSPYSTYNGRVIPSRIPLSAFIDGPISGGPFPPEHPNPRAVSVEFFNRVCPENKRTRVSIKEMNEGLEGRPPIEIMQKYASKLLGMAEGCVELYGSLEHPFDWLQFGDSGMETVVPTLSESPILRDFRWSPLVLSAVRTNAPNFAPDLSADPPPDVVQDLMAIHVRRGDYIGHCQRLANWSASFMGWAQAPGIPDVFVPPPGGGAGWNTPENTAEYMRHCFPEIAEIVPRVTEAKHEWETTVDRPHNEPSLKKLYILTNGKTEWVAQLKDRLMDTGDWDIVFSSRDMSLSPEQKYVGQAIDMAIAERAAVFLGNGFSSLTSNTVLLRRVRNLPIVSNRFW</sequence>
<proteinExistence type="predicted"/>
<dbReference type="OrthoDB" id="2559662at2759"/>
<protein>
    <submittedName>
        <fullName evidence="1">Uncharacterized protein</fullName>
    </submittedName>
</protein>
<evidence type="ECO:0000313" key="2">
    <source>
        <dbReference type="Proteomes" id="UP000757232"/>
    </source>
</evidence>
<name>A0A9Q5HUU0_SANBA</name>
<dbReference type="Proteomes" id="UP000757232">
    <property type="component" value="Unassembled WGS sequence"/>
</dbReference>
<dbReference type="EMBL" id="LNZH02000204">
    <property type="protein sequence ID" value="OCB86212.1"/>
    <property type="molecule type" value="Genomic_DNA"/>
</dbReference>
<dbReference type="CDD" id="cd11296">
    <property type="entry name" value="O-FucT_like"/>
    <property type="match status" value="1"/>
</dbReference>
<accession>A0A9Q5HUU0</accession>
<dbReference type="Gene3D" id="3.40.50.11350">
    <property type="match status" value="1"/>
</dbReference>
<gene>
    <name evidence="1" type="ORF">A7U60_g6801</name>
</gene>
<comment type="caution">
    <text evidence="1">The sequence shown here is derived from an EMBL/GenBank/DDBJ whole genome shotgun (WGS) entry which is preliminary data.</text>
</comment>
<keyword evidence="2" id="KW-1185">Reference proteome</keyword>
<reference evidence="1" key="1">
    <citation type="submission" date="2016-06" db="EMBL/GenBank/DDBJ databases">
        <title>Draft Genome sequence of the fungus Inonotus baumii.</title>
        <authorList>
            <person name="Zhu H."/>
            <person name="Lin W."/>
        </authorList>
    </citation>
    <scope>NUCLEOTIDE SEQUENCE</scope>
    <source>
        <strain evidence="1">821</strain>
    </source>
</reference>
<organism evidence="1 2">
    <name type="scientific">Sanghuangporus baumii</name>
    <name type="common">Phellinus baumii</name>
    <dbReference type="NCBI Taxonomy" id="108892"/>
    <lineage>
        <taxon>Eukaryota</taxon>
        <taxon>Fungi</taxon>
        <taxon>Dikarya</taxon>
        <taxon>Basidiomycota</taxon>
        <taxon>Agaricomycotina</taxon>
        <taxon>Agaricomycetes</taxon>
        <taxon>Hymenochaetales</taxon>
        <taxon>Hymenochaetaceae</taxon>
        <taxon>Sanghuangporus</taxon>
    </lineage>
</organism>
<dbReference type="AlphaFoldDB" id="A0A9Q5HUU0"/>